<keyword evidence="2" id="KW-1185">Reference proteome</keyword>
<protein>
    <submittedName>
        <fullName evidence="1">Uncharacterized protein</fullName>
    </submittedName>
</protein>
<dbReference type="OrthoDB" id="6356850at2759"/>
<dbReference type="EMBL" id="WJQU01000003">
    <property type="protein sequence ID" value="KAJ6639406.1"/>
    <property type="molecule type" value="Genomic_DNA"/>
</dbReference>
<comment type="caution">
    <text evidence="1">The sequence shown here is derived from an EMBL/GenBank/DDBJ whole genome shotgun (WGS) entry which is preliminary data.</text>
</comment>
<gene>
    <name evidence="1" type="ORF">Bhyg_12150</name>
</gene>
<proteinExistence type="predicted"/>
<reference evidence="1" key="1">
    <citation type="submission" date="2022-07" db="EMBL/GenBank/DDBJ databases">
        <authorList>
            <person name="Trinca V."/>
            <person name="Uliana J.V.C."/>
            <person name="Torres T.T."/>
            <person name="Ward R.J."/>
            <person name="Monesi N."/>
        </authorList>
    </citation>
    <scope>NUCLEOTIDE SEQUENCE</scope>
    <source>
        <strain evidence="1">HSMRA1968</strain>
        <tissue evidence="1">Whole embryos</tissue>
    </source>
</reference>
<name>A0A9Q0S0L1_9DIPT</name>
<accession>A0A9Q0S0L1</accession>
<dbReference type="Proteomes" id="UP001151699">
    <property type="component" value="Chromosome X"/>
</dbReference>
<evidence type="ECO:0000313" key="1">
    <source>
        <dbReference type="EMBL" id="KAJ6639406.1"/>
    </source>
</evidence>
<organism evidence="1 2">
    <name type="scientific">Pseudolycoriella hygida</name>
    <dbReference type="NCBI Taxonomy" id="35572"/>
    <lineage>
        <taxon>Eukaryota</taxon>
        <taxon>Metazoa</taxon>
        <taxon>Ecdysozoa</taxon>
        <taxon>Arthropoda</taxon>
        <taxon>Hexapoda</taxon>
        <taxon>Insecta</taxon>
        <taxon>Pterygota</taxon>
        <taxon>Neoptera</taxon>
        <taxon>Endopterygota</taxon>
        <taxon>Diptera</taxon>
        <taxon>Nematocera</taxon>
        <taxon>Sciaroidea</taxon>
        <taxon>Sciaridae</taxon>
        <taxon>Pseudolycoriella</taxon>
    </lineage>
</organism>
<sequence length="357" mass="40789">MSRQWKESPPGPEQLALEKLFENGEIADSDTPTQIQQRHPIFAQFTNRVFYTHFRKTKAKMGGYAKVTSDQRPESDTNIVFRNAPYVTWVYVDHTRKCEIFCVAVAAISGSRKVNFCLLEDNITLNITYIWPSAIYSPEELFRSKLNPVGEHRWTMDHPKIHSFKSRLIECGLTSRSLPEALIVIKLPMKVQRESHTYKRSGVKTADGGNIVMLEFESFQKEQILEDEDTSIFHLLSFVSFTKSDKKSVIDPVVLVKPKTKQKCSATRADLNKKNITIEAAVNVNNMPEGAIAIECNSENVQAKVHEKAVKELSEDYIISIPKLKNPKIRVTNMSEKLKDVQIISRIKENNEFVKDI</sequence>
<evidence type="ECO:0000313" key="2">
    <source>
        <dbReference type="Proteomes" id="UP001151699"/>
    </source>
</evidence>
<dbReference type="AlphaFoldDB" id="A0A9Q0S0L1"/>